<keyword evidence="3" id="KW-1185">Reference proteome</keyword>
<organism evidence="2 3">
    <name type="scientific">Humibacter ginsenosidimutans</name>
    <dbReference type="NCBI Taxonomy" id="2599293"/>
    <lineage>
        <taxon>Bacteria</taxon>
        <taxon>Bacillati</taxon>
        <taxon>Actinomycetota</taxon>
        <taxon>Actinomycetes</taxon>
        <taxon>Micrococcales</taxon>
        <taxon>Microbacteriaceae</taxon>
        <taxon>Humibacter</taxon>
    </lineage>
</organism>
<dbReference type="Pfam" id="PF01381">
    <property type="entry name" value="HTH_3"/>
    <property type="match status" value="1"/>
</dbReference>
<dbReference type="OrthoDB" id="9814553at2"/>
<dbReference type="RefSeq" id="WP_146318511.1">
    <property type="nucleotide sequence ID" value="NZ_CP042305.1"/>
</dbReference>
<sequence length="58" mass="6156">MSELDRSYVGGIERGERNVGLDNIYRVAEALGVEPAELFADPGRGAADQSVADHPRAG</sequence>
<protein>
    <submittedName>
        <fullName evidence="2">Helix-turn-helix transcriptional regulator</fullName>
    </submittedName>
</protein>
<evidence type="ECO:0000259" key="1">
    <source>
        <dbReference type="PROSITE" id="PS50943"/>
    </source>
</evidence>
<dbReference type="GO" id="GO:0003677">
    <property type="term" value="F:DNA binding"/>
    <property type="evidence" value="ECO:0007669"/>
    <property type="project" value="InterPro"/>
</dbReference>
<reference evidence="2 3" key="1">
    <citation type="submission" date="2019-07" db="EMBL/GenBank/DDBJ databases">
        <title>Full genome sequence of Humibacter sp. WJ7-1.</title>
        <authorList>
            <person name="Im W.-T."/>
        </authorList>
    </citation>
    <scope>NUCLEOTIDE SEQUENCE [LARGE SCALE GENOMIC DNA]</scope>
    <source>
        <strain evidence="2 3">WJ7-1</strain>
    </source>
</reference>
<dbReference type="KEGG" id="huw:FPZ11_03815"/>
<dbReference type="InterPro" id="IPR001387">
    <property type="entry name" value="Cro/C1-type_HTH"/>
</dbReference>
<name>A0A5B8M1V2_9MICO</name>
<dbReference type="AlphaFoldDB" id="A0A5B8M1V2"/>
<evidence type="ECO:0000313" key="2">
    <source>
        <dbReference type="EMBL" id="QDZ14021.1"/>
    </source>
</evidence>
<dbReference type="EMBL" id="CP042305">
    <property type="protein sequence ID" value="QDZ14021.1"/>
    <property type="molecule type" value="Genomic_DNA"/>
</dbReference>
<dbReference type="Proteomes" id="UP000320216">
    <property type="component" value="Chromosome"/>
</dbReference>
<dbReference type="PROSITE" id="PS50943">
    <property type="entry name" value="HTH_CROC1"/>
    <property type="match status" value="1"/>
</dbReference>
<feature type="domain" description="HTH cro/C1-type" evidence="1">
    <location>
        <begin position="1"/>
        <end position="38"/>
    </location>
</feature>
<dbReference type="CDD" id="cd00093">
    <property type="entry name" value="HTH_XRE"/>
    <property type="match status" value="1"/>
</dbReference>
<evidence type="ECO:0000313" key="3">
    <source>
        <dbReference type="Proteomes" id="UP000320216"/>
    </source>
</evidence>
<gene>
    <name evidence="2" type="ORF">FPZ11_03815</name>
</gene>
<dbReference type="Gene3D" id="1.10.260.40">
    <property type="entry name" value="lambda repressor-like DNA-binding domains"/>
    <property type="match status" value="1"/>
</dbReference>
<proteinExistence type="predicted"/>
<dbReference type="InterPro" id="IPR010982">
    <property type="entry name" value="Lambda_DNA-bd_dom_sf"/>
</dbReference>
<accession>A0A5B8M1V2</accession>
<dbReference type="SUPFAM" id="SSF47413">
    <property type="entry name" value="lambda repressor-like DNA-binding domains"/>
    <property type="match status" value="1"/>
</dbReference>